<dbReference type="EMBL" id="JAODBU010000011">
    <property type="protein sequence ID" value="MCT7399658.1"/>
    <property type="molecule type" value="Genomic_DNA"/>
</dbReference>
<gene>
    <name evidence="1" type="ORF">N5B56_11265</name>
</gene>
<protein>
    <recommendedName>
        <fullName evidence="3">Antitoxin</fullName>
    </recommendedName>
</protein>
<evidence type="ECO:0000313" key="2">
    <source>
        <dbReference type="Proteomes" id="UP001431199"/>
    </source>
</evidence>
<comment type="caution">
    <text evidence="1">The sequence shown here is derived from an EMBL/GenBank/DDBJ whole genome shotgun (WGS) entry which is preliminary data.</text>
</comment>
<name>A0ABT2M298_9FIRM</name>
<dbReference type="Proteomes" id="UP001431199">
    <property type="component" value="Unassembled WGS sequence"/>
</dbReference>
<reference evidence="1" key="1">
    <citation type="submission" date="2022-09" db="EMBL/GenBank/DDBJ databases">
        <title>Eubacterium sp. LFL-14 isolated from human feces.</title>
        <authorList>
            <person name="Liu F."/>
        </authorList>
    </citation>
    <scope>NUCLEOTIDE SEQUENCE</scope>
    <source>
        <strain evidence="1">LFL-14</strain>
    </source>
</reference>
<keyword evidence="2" id="KW-1185">Reference proteome</keyword>
<proteinExistence type="predicted"/>
<dbReference type="RefSeq" id="WP_199522655.1">
    <property type="nucleotide sequence ID" value="NZ_JAODBU010000011.1"/>
</dbReference>
<sequence>MQTNIQAKDILNMIEEEYGASKYGSVKYNLNELYWIGYLYRYFSYTYNMSSIQVYKIVKPKELRGLYLPYHTLDPSQAIERILGSKNLLLDEKKN</sequence>
<organism evidence="1 2">
    <name type="scientific">Eubacterium album</name>
    <dbReference type="NCBI Taxonomy" id="2978477"/>
    <lineage>
        <taxon>Bacteria</taxon>
        <taxon>Bacillati</taxon>
        <taxon>Bacillota</taxon>
        <taxon>Clostridia</taxon>
        <taxon>Eubacteriales</taxon>
        <taxon>Eubacteriaceae</taxon>
        <taxon>Eubacterium</taxon>
    </lineage>
</organism>
<evidence type="ECO:0008006" key="3">
    <source>
        <dbReference type="Google" id="ProtNLM"/>
    </source>
</evidence>
<accession>A0ABT2M298</accession>
<evidence type="ECO:0000313" key="1">
    <source>
        <dbReference type="EMBL" id="MCT7399658.1"/>
    </source>
</evidence>